<gene>
    <name evidence="7" type="ORF">GSTENG00024751001</name>
</gene>
<evidence type="ECO:0000256" key="4">
    <source>
        <dbReference type="ARBA" id="ARBA00023136"/>
    </source>
</evidence>
<proteinExistence type="predicted"/>
<feature type="transmembrane region" description="Helical" evidence="6">
    <location>
        <begin position="359"/>
        <end position="378"/>
    </location>
</feature>
<comment type="caution">
    <text evidence="7">The sequence shown here is derived from an EMBL/GenBank/DDBJ whole genome shotgun (WGS) entry which is preliminary data.</text>
</comment>
<feature type="transmembrane region" description="Helical" evidence="6">
    <location>
        <begin position="290"/>
        <end position="318"/>
    </location>
</feature>
<feature type="non-terminal residue" evidence="7">
    <location>
        <position position="1"/>
    </location>
</feature>
<keyword evidence="4 6" id="KW-0472">Membrane</keyword>
<comment type="subcellular location">
    <subcellularLocation>
        <location evidence="1">Membrane</location>
        <topology evidence="1">Multi-pass membrane protein</topology>
    </subcellularLocation>
</comment>
<feature type="non-terminal residue" evidence="7">
    <location>
        <position position="444"/>
    </location>
</feature>
<dbReference type="GO" id="GO:0016020">
    <property type="term" value="C:membrane"/>
    <property type="evidence" value="ECO:0007669"/>
    <property type="project" value="UniProtKB-SubCell"/>
</dbReference>
<feature type="transmembrane region" description="Helical" evidence="6">
    <location>
        <begin position="423"/>
        <end position="443"/>
    </location>
</feature>
<feature type="transmembrane region" description="Helical" evidence="6">
    <location>
        <begin position="80"/>
        <end position="100"/>
    </location>
</feature>
<dbReference type="PANTHER" id="PTHR23507:SF3">
    <property type="entry name" value="THYMIC STROMAL COTRANSPORTER HOMOLOG"/>
    <property type="match status" value="1"/>
</dbReference>
<feature type="transmembrane region" description="Helical" evidence="6">
    <location>
        <begin position="264"/>
        <end position="283"/>
    </location>
</feature>
<dbReference type="OrthoDB" id="430300at2759"/>
<sequence length="444" mass="47793">VEPTVVLQQLSSTFFDTALLMVVKERSANASYPDLSRGDSQQKAMSDFYMVYNLIVKLVPILPALLLARLGDRGWRRAPIVVSLSGYLVARVGLLLLLLFRLPLEVMFGLVVVFELGGGYCAFWSGVMTLTSIGTAAEERSKLQSGKRDPAGGGQHPAARAQPPPGCRPAEEPDRSAGGGVPPAPSHLPRCSCQVQQGERAASAAGGHVLRRGGLRSCGHPGRVCGEGASQLERRSGEAVSPRLRPGEPASVVDVCPLPLQVGYGNAAGCMIFLTSFLGLLLFRRCMNDVALILLGMISFATGIFFMTFVTTTTTFYLGRKTWNRVPGSLRRTRCCGSQSVGVVIATELSDHPNLNTCLLFPAVRSLNLFALIPMPTIRSLLSKQVPSSSCGMTLTFLQLALKFAGLAYIPAFTQLYQRTLDWFPGLVFMLSSVLTVVGMIPVR</sequence>
<accession>Q4S388</accession>
<evidence type="ECO:0000256" key="1">
    <source>
        <dbReference type="ARBA" id="ARBA00004141"/>
    </source>
</evidence>
<dbReference type="AlphaFoldDB" id="Q4S388"/>
<evidence type="ECO:0000313" key="7">
    <source>
        <dbReference type="EMBL" id="CAG04894.1"/>
    </source>
</evidence>
<reference evidence="7" key="2">
    <citation type="submission" date="2004-02" db="EMBL/GenBank/DDBJ databases">
        <authorList>
            <consortium name="Genoscope"/>
            <consortium name="Whitehead Institute Centre for Genome Research"/>
        </authorList>
    </citation>
    <scope>NUCLEOTIDE SEQUENCE</scope>
</reference>
<evidence type="ECO:0000256" key="5">
    <source>
        <dbReference type="SAM" id="MobiDB-lite"/>
    </source>
</evidence>
<evidence type="ECO:0000256" key="2">
    <source>
        <dbReference type="ARBA" id="ARBA00022692"/>
    </source>
</evidence>
<feature type="region of interest" description="Disordered" evidence="5">
    <location>
        <begin position="139"/>
        <end position="191"/>
    </location>
</feature>
<name>Q4S388_TETNG</name>
<dbReference type="PANTHER" id="PTHR23507">
    <property type="entry name" value="ZGC:174356"/>
    <property type="match status" value="1"/>
</dbReference>
<dbReference type="KEGG" id="tng:GSTEN00024751G001"/>
<dbReference type="GO" id="GO:0022857">
    <property type="term" value="F:transmembrane transporter activity"/>
    <property type="evidence" value="ECO:0007669"/>
    <property type="project" value="TreeGrafter"/>
</dbReference>
<feature type="transmembrane region" description="Helical" evidence="6">
    <location>
        <begin position="49"/>
        <end position="68"/>
    </location>
</feature>
<dbReference type="EMBL" id="CAAE01014752">
    <property type="protein sequence ID" value="CAG04894.1"/>
    <property type="molecule type" value="Genomic_DNA"/>
</dbReference>
<keyword evidence="2 6" id="KW-0812">Transmembrane</keyword>
<reference evidence="7" key="1">
    <citation type="journal article" date="2004" name="Nature">
        <title>Genome duplication in the teleost fish Tetraodon nigroviridis reveals the early vertebrate proto-karyotype.</title>
        <authorList>
            <person name="Jaillon O."/>
            <person name="Aury J.-M."/>
            <person name="Brunet F."/>
            <person name="Petit J.-L."/>
            <person name="Stange-Thomann N."/>
            <person name="Mauceli E."/>
            <person name="Bouneau L."/>
            <person name="Fischer C."/>
            <person name="Ozouf-Costaz C."/>
            <person name="Bernot A."/>
            <person name="Nicaud S."/>
            <person name="Jaffe D."/>
            <person name="Fisher S."/>
            <person name="Lutfalla G."/>
            <person name="Dossat C."/>
            <person name="Segurens B."/>
            <person name="Dasilva C."/>
            <person name="Salanoubat M."/>
            <person name="Levy M."/>
            <person name="Boudet N."/>
            <person name="Castellano S."/>
            <person name="Anthouard V."/>
            <person name="Jubin C."/>
            <person name="Castelli V."/>
            <person name="Katinka M."/>
            <person name="Vacherie B."/>
            <person name="Biemont C."/>
            <person name="Skalli Z."/>
            <person name="Cattolico L."/>
            <person name="Poulain J."/>
            <person name="De Berardinis V."/>
            <person name="Cruaud C."/>
            <person name="Duprat S."/>
            <person name="Brottier P."/>
            <person name="Coutanceau J.-P."/>
            <person name="Gouzy J."/>
            <person name="Parra G."/>
            <person name="Lardier G."/>
            <person name="Chapple C."/>
            <person name="McKernan K.J."/>
            <person name="McEwan P."/>
            <person name="Bosak S."/>
            <person name="Kellis M."/>
            <person name="Volff J.-N."/>
            <person name="Guigo R."/>
            <person name="Zody M.C."/>
            <person name="Mesirov J."/>
            <person name="Lindblad-Toh K."/>
            <person name="Birren B."/>
            <person name="Nusbaum C."/>
            <person name="Kahn D."/>
            <person name="Robinson-Rechavi M."/>
            <person name="Laudet V."/>
            <person name="Schachter V."/>
            <person name="Quetier F."/>
            <person name="Saurin W."/>
            <person name="Scarpelli C."/>
            <person name="Wincker P."/>
            <person name="Lander E.S."/>
            <person name="Weissenbach J."/>
            <person name="Roest Crollius H."/>
        </authorList>
    </citation>
    <scope>NUCLEOTIDE SEQUENCE [LARGE SCALE GENOMIC DNA]</scope>
</reference>
<evidence type="ECO:0000256" key="6">
    <source>
        <dbReference type="SAM" id="Phobius"/>
    </source>
</evidence>
<protein>
    <submittedName>
        <fullName evidence="7">(spotted green pufferfish) hypothetical protein</fullName>
    </submittedName>
</protein>
<organism evidence="7">
    <name type="scientific">Tetraodon nigroviridis</name>
    <name type="common">Spotted green pufferfish</name>
    <name type="synonym">Chelonodon nigroviridis</name>
    <dbReference type="NCBI Taxonomy" id="99883"/>
    <lineage>
        <taxon>Eukaryota</taxon>
        <taxon>Metazoa</taxon>
        <taxon>Chordata</taxon>
        <taxon>Craniata</taxon>
        <taxon>Vertebrata</taxon>
        <taxon>Euteleostomi</taxon>
        <taxon>Actinopterygii</taxon>
        <taxon>Neopterygii</taxon>
        <taxon>Teleostei</taxon>
        <taxon>Neoteleostei</taxon>
        <taxon>Acanthomorphata</taxon>
        <taxon>Eupercaria</taxon>
        <taxon>Tetraodontiformes</taxon>
        <taxon>Tetradontoidea</taxon>
        <taxon>Tetraodontidae</taxon>
        <taxon>Tetraodon</taxon>
    </lineage>
</organism>
<feature type="transmembrane region" description="Helical" evidence="6">
    <location>
        <begin position="390"/>
        <end position="411"/>
    </location>
</feature>
<keyword evidence="3 6" id="KW-1133">Transmembrane helix</keyword>
<feature type="compositionally biased region" description="Basic and acidic residues" evidence="5">
    <location>
        <begin position="139"/>
        <end position="150"/>
    </location>
</feature>
<evidence type="ECO:0000256" key="3">
    <source>
        <dbReference type="ARBA" id="ARBA00022989"/>
    </source>
</evidence>